<accession>A0A8J2WZ90</accession>
<protein>
    <recommendedName>
        <fullName evidence="7">Transmembrane 9 superfamily member</fullName>
    </recommendedName>
</protein>
<feature type="transmembrane region" description="Helical" evidence="7">
    <location>
        <begin position="336"/>
        <end position="363"/>
    </location>
</feature>
<dbReference type="PANTHER" id="PTHR10766">
    <property type="entry name" value="TRANSMEMBRANE 9 SUPERFAMILY PROTEIN"/>
    <property type="match status" value="1"/>
</dbReference>
<feature type="transmembrane region" description="Helical" evidence="7">
    <location>
        <begin position="604"/>
        <end position="625"/>
    </location>
</feature>
<dbReference type="Proteomes" id="UP000789595">
    <property type="component" value="Unassembled WGS sequence"/>
</dbReference>
<proteinExistence type="inferred from homology"/>
<feature type="transmembrane region" description="Helical" evidence="7">
    <location>
        <begin position="436"/>
        <end position="465"/>
    </location>
</feature>
<dbReference type="OrthoDB" id="1666796at2759"/>
<feature type="transmembrane region" description="Helical" evidence="7">
    <location>
        <begin position="272"/>
        <end position="294"/>
    </location>
</feature>
<evidence type="ECO:0000313" key="8">
    <source>
        <dbReference type="EMBL" id="CAH0374407.1"/>
    </source>
</evidence>
<comment type="caution">
    <text evidence="8">The sequence shown here is derived from an EMBL/GenBank/DDBJ whole genome shotgun (WGS) entry which is preliminary data.</text>
</comment>
<dbReference type="GO" id="GO:0005737">
    <property type="term" value="C:cytoplasm"/>
    <property type="evidence" value="ECO:0007669"/>
    <property type="project" value="UniProtKB-ARBA"/>
</dbReference>
<evidence type="ECO:0000313" key="9">
    <source>
        <dbReference type="Proteomes" id="UP000789595"/>
    </source>
</evidence>
<dbReference type="GO" id="GO:0072657">
    <property type="term" value="P:protein localization to membrane"/>
    <property type="evidence" value="ECO:0007669"/>
    <property type="project" value="TreeGrafter"/>
</dbReference>
<keyword evidence="4" id="KW-0732">Signal</keyword>
<evidence type="ECO:0000256" key="6">
    <source>
        <dbReference type="ARBA" id="ARBA00023136"/>
    </source>
</evidence>
<evidence type="ECO:0000256" key="4">
    <source>
        <dbReference type="ARBA" id="ARBA00022729"/>
    </source>
</evidence>
<sequence length="635" mass="71475">MLRWTLILQTAQAATYLPGVAPRSYSPEDSLKLYVNKLTSTHTQIPYDYYSLPFCHPRIKQVSENIGEKLAGDKIENSLYKLSVLKNQPCKIVCRKKVTKIGAKRFARAIDDDYRVHWIVDNLPASTLLTNKVDPTRPYHVRGFPVGFRQEDESGKTQHFLFNHVKIVVSVHRAVERSTEEDERVRVVGFRVEPYSIKHVYDENIPFSTKETQLNTCSAQRPARNDPTNYQRIDGSTEVVFTYDVEWEDSATPWAHRWDVFLQGNPDDKIHWFSITNSTMIVVFLTVMVAMILVRTLSQDIAHYNDAALLDEAKEESGWKLVHADVFRPPSFSPMLFSVCIGSGVQLGCMVLLTLTFALFGFLSPANRGSLITALLMLYVFAGGAGGHAAARLYKSFRGTDWMLNTLLTATLVPGFTFACFLVIDISLLSVGSSGAVPVSTLLTLVVLWFGVSVPLVFLGAYVGFKKDVAPNPVRTNQIPRLVPPQPWYMHPALTTIFGGILPFGAVSVELFFVMSAIWLHQIYYIFGFLFLVSMILVATCAEITILLCYFQLCNEDYAWWWRSVMSSGACAGYVFLYAVWYFISELEITGGVPSTLYFGYMTLVSGIFFLVTGTIGFYACLWFVNKIYGSIKVD</sequence>
<comment type="similarity">
    <text evidence="2 7">Belongs to the nonaspanin (TM9SF) (TC 9.A.2) family.</text>
</comment>
<feature type="transmembrane region" description="Helical" evidence="7">
    <location>
        <begin position="369"/>
        <end position="390"/>
    </location>
</feature>
<evidence type="ECO:0000256" key="7">
    <source>
        <dbReference type="RuleBase" id="RU363079"/>
    </source>
</evidence>
<name>A0A8J2WZ90_9STRA</name>
<keyword evidence="5 7" id="KW-1133">Transmembrane helix</keyword>
<evidence type="ECO:0000256" key="5">
    <source>
        <dbReference type="ARBA" id="ARBA00022989"/>
    </source>
</evidence>
<feature type="transmembrane region" description="Helical" evidence="7">
    <location>
        <begin position="402"/>
        <end position="424"/>
    </location>
</feature>
<keyword evidence="6 7" id="KW-0472">Membrane</keyword>
<dbReference type="Pfam" id="PF02990">
    <property type="entry name" value="EMP70"/>
    <property type="match status" value="1"/>
</dbReference>
<gene>
    <name evidence="8" type="ORF">PECAL_4P16860</name>
</gene>
<keyword evidence="9" id="KW-1185">Reference proteome</keyword>
<evidence type="ECO:0000256" key="2">
    <source>
        <dbReference type="ARBA" id="ARBA00005227"/>
    </source>
</evidence>
<evidence type="ECO:0000256" key="1">
    <source>
        <dbReference type="ARBA" id="ARBA00004141"/>
    </source>
</evidence>
<feature type="transmembrane region" description="Helical" evidence="7">
    <location>
        <begin position="565"/>
        <end position="584"/>
    </location>
</feature>
<feature type="transmembrane region" description="Helical" evidence="7">
    <location>
        <begin position="526"/>
        <end position="553"/>
    </location>
</feature>
<dbReference type="InterPro" id="IPR004240">
    <property type="entry name" value="EMP70"/>
</dbReference>
<feature type="transmembrane region" description="Helical" evidence="7">
    <location>
        <begin position="497"/>
        <end position="520"/>
    </location>
</feature>
<dbReference type="GO" id="GO:0016020">
    <property type="term" value="C:membrane"/>
    <property type="evidence" value="ECO:0007669"/>
    <property type="project" value="UniProtKB-SubCell"/>
</dbReference>
<evidence type="ECO:0000256" key="3">
    <source>
        <dbReference type="ARBA" id="ARBA00022692"/>
    </source>
</evidence>
<dbReference type="PANTHER" id="PTHR10766:SF111">
    <property type="entry name" value="TRANSMEMBRANE 9 SUPERFAMILY MEMBER 2"/>
    <property type="match status" value="1"/>
</dbReference>
<comment type="subcellular location">
    <subcellularLocation>
        <location evidence="1">Membrane</location>
        <topology evidence="1">Multi-pass membrane protein</topology>
    </subcellularLocation>
</comment>
<dbReference type="EMBL" id="CAKKNE010000004">
    <property type="protein sequence ID" value="CAH0374407.1"/>
    <property type="molecule type" value="Genomic_DNA"/>
</dbReference>
<keyword evidence="3 7" id="KW-0812">Transmembrane</keyword>
<organism evidence="8 9">
    <name type="scientific">Pelagomonas calceolata</name>
    <dbReference type="NCBI Taxonomy" id="35677"/>
    <lineage>
        <taxon>Eukaryota</taxon>
        <taxon>Sar</taxon>
        <taxon>Stramenopiles</taxon>
        <taxon>Ochrophyta</taxon>
        <taxon>Pelagophyceae</taxon>
        <taxon>Pelagomonadales</taxon>
        <taxon>Pelagomonadaceae</taxon>
        <taxon>Pelagomonas</taxon>
    </lineage>
</organism>
<reference evidence="8" key="1">
    <citation type="submission" date="2021-11" db="EMBL/GenBank/DDBJ databases">
        <authorList>
            <consortium name="Genoscope - CEA"/>
            <person name="William W."/>
        </authorList>
    </citation>
    <scope>NUCLEOTIDE SEQUENCE</scope>
</reference>
<dbReference type="AlphaFoldDB" id="A0A8J2WZ90"/>